<dbReference type="Proteomes" id="UP000182108">
    <property type="component" value="Unassembled WGS sequence"/>
</dbReference>
<proteinExistence type="predicted"/>
<dbReference type="RefSeq" id="WP_055423082.1">
    <property type="nucleotide sequence ID" value="NZ_CYHH01000003.1"/>
</dbReference>
<dbReference type="Gene3D" id="1.20.910.10">
    <property type="entry name" value="Heme oxygenase-like"/>
    <property type="match status" value="1"/>
</dbReference>
<organism evidence="1 2">
    <name type="scientific">Tepidiphilus thermophilus</name>
    <dbReference type="NCBI Taxonomy" id="876478"/>
    <lineage>
        <taxon>Bacteria</taxon>
        <taxon>Pseudomonadati</taxon>
        <taxon>Pseudomonadota</taxon>
        <taxon>Hydrogenophilia</taxon>
        <taxon>Hydrogenophilales</taxon>
        <taxon>Hydrogenophilaceae</taxon>
        <taxon>Tepidiphilus</taxon>
    </lineage>
</organism>
<dbReference type="Pfam" id="PF14518">
    <property type="entry name" value="Haem_oxygenas_2"/>
    <property type="match status" value="1"/>
</dbReference>
<dbReference type="OrthoDB" id="5177824at2"/>
<dbReference type="SMART" id="SM01236">
    <property type="entry name" value="Haem_oxygenase_2"/>
    <property type="match status" value="1"/>
</dbReference>
<dbReference type="InterPro" id="IPR016084">
    <property type="entry name" value="Haem_Oase-like_multi-hlx"/>
</dbReference>
<keyword evidence="2" id="KW-1185">Reference proteome</keyword>
<evidence type="ECO:0000313" key="1">
    <source>
        <dbReference type="EMBL" id="CUB06365.1"/>
    </source>
</evidence>
<dbReference type="AlphaFoldDB" id="A0A0K6ITC9"/>
<accession>A0A0K6ITC9</accession>
<reference evidence="2" key="1">
    <citation type="submission" date="2015-08" db="EMBL/GenBank/DDBJ databases">
        <authorList>
            <person name="Babu N.S."/>
            <person name="Beckwith C.J."/>
            <person name="Beseler K.G."/>
            <person name="Brison A."/>
            <person name="Carone J.V."/>
            <person name="Caskin T.P."/>
            <person name="Diamond M."/>
            <person name="Durham M.E."/>
            <person name="Foxe J.M."/>
            <person name="Go M."/>
            <person name="Henderson B.A."/>
            <person name="Jones I.B."/>
            <person name="McGettigan J.A."/>
            <person name="Micheletti S.J."/>
            <person name="Nasrallah M.E."/>
            <person name="Ortiz D."/>
            <person name="Piller C.R."/>
            <person name="Privatt S.R."/>
            <person name="Schneider S.L."/>
            <person name="Sharp S."/>
            <person name="Smith T.C."/>
            <person name="Stanton J.D."/>
            <person name="Ullery H.E."/>
            <person name="Wilson R.J."/>
            <person name="Serrano M.G."/>
            <person name="Buck G."/>
            <person name="Lee V."/>
            <person name="Wang Y."/>
            <person name="Carvalho R."/>
            <person name="Voegtly L."/>
            <person name="Shi R."/>
            <person name="Duckworth R."/>
            <person name="Johnson A."/>
            <person name="Loviza R."/>
            <person name="Walstead R."/>
            <person name="Shah Z."/>
            <person name="Kiflezghi M."/>
            <person name="Wade K."/>
            <person name="Ball S.L."/>
            <person name="Bradley K.W."/>
            <person name="Asai D.J."/>
            <person name="Bowman C.A."/>
            <person name="Russell D.A."/>
            <person name="Pope W.H."/>
            <person name="Jacobs-Sera D."/>
            <person name="Hendrix R.W."/>
            <person name="Hatfull G.F."/>
        </authorList>
    </citation>
    <scope>NUCLEOTIDE SEQUENCE [LARGE SCALE GENOMIC DNA]</scope>
    <source>
        <strain evidence="2">JCM 19170</strain>
    </source>
</reference>
<evidence type="ECO:0000313" key="2">
    <source>
        <dbReference type="Proteomes" id="UP000182108"/>
    </source>
</evidence>
<gene>
    <name evidence="1" type="ORF">Ga0061068_103115</name>
</gene>
<sequence length="215" mass="24375">MGFYHTLMQETERERAQFLAIPLFAAAVEGKVSLQTYCAFLTQAYHHVSQTVPLLMAVGARLPERLEWLRGAVAEYIREEYGHHEWVLDDLRACGVDAEAVRCGEPAPETDRMIAYAWDTVLRRNPVGFFGMVLVLEGTSVNLATRAAKAIQAALGLPDAAFSYLTSHGDLDQSHIAYFERLMDRLEDEDDQRAVIRCARQMYRLYGDMFRALPQ</sequence>
<dbReference type="EMBL" id="CYHH01000003">
    <property type="protein sequence ID" value="CUB06365.1"/>
    <property type="molecule type" value="Genomic_DNA"/>
</dbReference>
<dbReference type="SUPFAM" id="SSF48613">
    <property type="entry name" value="Heme oxygenase-like"/>
    <property type="match status" value="1"/>
</dbReference>
<protein>
    <submittedName>
        <fullName evidence="1">Pyrroloquinoline quinone (PQQ) biosynthesis protein C</fullName>
    </submittedName>
</protein>
<name>A0A0K6ITC9_9PROT</name>